<reference evidence="2" key="1">
    <citation type="submission" date="2009-07" db="EMBL/GenBank/DDBJ databases">
        <title>Complete genome sequence of Zobellia galactanivorans Dsij.</title>
        <authorList>
            <consortium name="Genoscope - CEA"/>
        </authorList>
    </citation>
    <scope>NUCLEOTIDE SEQUENCE [LARGE SCALE GENOMIC DNA]</scope>
    <source>
        <strain evidence="2">DSM 12802 / CCUG 47099 / CIP 106680 / NCIMB 13871 / Dsij</strain>
    </source>
</reference>
<dbReference type="STRING" id="63186.ZOBELLIA_3414"/>
<dbReference type="AlphaFoldDB" id="G0L0P7"/>
<keyword evidence="2" id="KW-1185">Reference proteome</keyword>
<dbReference type="HOGENOM" id="CLU_3279156_0_0_10"/>
<name>G0L0P7_ZOBGA</name>
<organism evidence="1 2">
    <name type="scientific">Zobellia galactanivorans (strain DSM 12802 / CCUG 47099 / CIP 106680 / NCIMB 13871 / Dsij)</name>
    <dbReference type="NCBI Taxonomy" id="63186"/>
    <lineage>
        <taxon>Bacteria</taxon>
        <taxon>Pseudomonadati</taxon>
        <taxon>Bacteroidota</taxon>
        <taxon>Flavobacteriia</taxon>
        <taxon>Flavobacteriales</taxon>
        <taxon>Flavobacteriaceae</taxon>
        <taxon>Zobellia</taxon>
    </lineage>
</organism>
<gene>
    <name evidence="1" type="ordered locus">zobellia_3414</name>
</gene>
<reference evidence="1 2" key="2">
    <citation type="journal article" date="2012" name="Environ. Microbiol.">
        <title>Characterization of the first alginolytic operons in a marine bacterium: from their emergence in marine Flavobacteriia to their independent transfers to marine Proteobacteria and human gut Bacteroides.</title>
        <authorList>
            <person name="Thomas F."/>
            <person name="Barbeyron T."/>
            <person name="Tonon T."/>
            <person name="Genicot S."/>
            <person name="Czjzek M."/>
            <person name="Michel G."/>
        </authorList>
    </citation>
    <scope>NUCLEOTIDE SEQUENCE [LARGE SCALE GENOMIC DNA]</scope>
    <source>
        <strain evidence="2">DSM 12802 / CCUG 47099 / CIP 106680 / NCIMB 13871 / Dsij</strain>
    </source>
</reference>
<dbReference type="EMBL" id="FP476056">
    <property type="protein sequence ID" value="CAZ97552.1"/>
    <property type="molecule type" value="Genomic_DNA"/>
</dbReference>
<sequence>MSVDFTVLKHRIEKVKNMEAKCFDYVIHNYIERYLNRNNKL</sequence>
<evidence type="ECO:0000313" key="1">
    <source>
        <dbReference type="EMBL" id="CAZ97552.1"/>
    </source>
</evidence>
<accession>G0L0P7</accession>
<protein>
    <submittedName>
        <fullName evidence="1">Uncharacterized protein</fullName>
    </submittedName>
</protein>
<dbReference type="KEGG" id="zga:ZOBELLIA_3414"/>
<evidence type="ECO:0000313" key="2">
    <source>
        <dbReference type="Proteomes" id="UP000008898"/>
    </source>
</evidence>
<proteinExistence type="predicted"/>
<dbReference type="Proteomes" id="UP000008898">
    <property type="component" value="Chromosome"/>
</dbReference>